<feature type="transmembrane region" description="Helical" evidence="6">
    <location>
        <begin position="193"/>
        <end position="212"/>
    </location>
</feature>
<organism evidence="7 8">
    <name type="scientific">Thelephora terrestris</name>
    <dbReference type="NCBI Taxonomy" id="56493"/>
    <lineage>
        <taxon>Eukaryota</taxon>
        <taxon>Fungi</taxon>
        <taxon>Dikarya</taxon>
        <taxon>Basidiomycota</taxon>
        <taxon>Agaricomycotina</taxon>
        <taxon>Agaricomycetes</taxon>
        <taxon>Thelephorales</taxon>
        <taxon>Thelephoraceae</taxon>
        <taxon>Thelephora</taxon>
    </lineage>
</organism>
<feature type="transmembrane region" description="Helical" evidence="6">
    <location>
        <begin position="161"/>
        <end position="181"/>
    </location>
</feature>
<dbReference type="PANTHER" id="PTHR43791:SF63">
    <property type="entry name" value="HIGH AFFINITY CYSTEINE TRANSPORTER"/>
    <property type="match status" value="1"/>
</dbReference>
<feature type="transmembrane region" description="Helical" evidence="6">
    <location>
        <begin position="382"/>
        <end position="404"/>
    </location>
</feature>
<keyword evidence="2" id="KW-0813">Transport</keyword>
<reference evidence="7" key="1">
    <citation type="journal article" date="2020" name="Nat. Commun.">
        <title>Large-scale genome sequencing of mycorrhizal fungi provides insights into the early evolution of symbiotic traits.</title>
        <authorList>
            <person name="Miyauchi S."/>
            <person name="Kiss E."/>
            <person name="Kuo A."/>
            <person name="Drula E."/>
            <person name="Kohler A."/>
            <person name="Sanchez-Garcia M."/>
            <person name="Morin E."/>
            <person name="Andreopoulos B."/>
            <person name="Barry K.W."/>
            <person name="Bonito G."/>
            <person name="Buee M."/>
            <person name="Carver A."/>
            <person name="Chen C."/>
            <person name="Cichocki N."/>
            <person name="Clum A."/>
            <person name="Culley D."/>
            <person name="Crous P.W."/>
            <person name="Fauchery L."/>
            <person name="Girlanda M."/>
            <person name="Hayes R.D."/>
            <person name="Keri Z."/>
            <person name="LaButti K."/>
            <person name="Lipzen A."/>
            <person name="Lombard V."/>
            <person name="Magnuson J."/>
            <person name="Maillard F."/>
            <person name="Murat C."/>
            <person name="Nolan M."/>
            <person name="Ohm R.A."/>
            <person name="Pangilinan J."/>
            <person name="Pereira M.F."/>
            <person name="Perotto S."/>
            <person name="Peter M."/>
            <person name="Pfister S."/>
            <person name="Riley R."/>
            <person name="Sitrit Y."/>
            <person name="Stielow J.B."/>
            <person name="Szollosi G."/>
            <person name="Zifcakova L."/>
            <person name="Stursova M."/>
            <person name="Spatafora J.W."/>
            <person name="Tedersoo L."/>
            <person name="Vaario L.M."/>
            <person name="Yamada A."/>
            <person name="Yan M."/>
            <person name="Wang P."/>
            <person name="Xu J."/>
            <person name="Bruns T."/>
            <person name="Baldrian P."/>
            <person name="Vilgalys R."/>
            <person name="Dunand C."/>
            <person name="Henrissat B."/>
            <person name="Grigoriev I.V."/>
            <person name="Hibbett D."/>
            <person name="Nagy L.G."/>
            <person name="Martin F.M."/>
        </authorList>
    </citation>
    <scope>NUCLEOTIDE SEQUENCE</scope>
    <source>
        <strain evidence="7">UH-Tt-Lm1</strain>
    </source>
</reference>
<keyword evidence="4 6" id="KW-1133">Transmembrane helix</keyword>
<gene>
    <name evidence="7" type="ORF">BJ322DRAFT_1103241</name>
</gene>
<feature type="transmembrane region" description="Helical" evidence="6">
    <location>
        <begin position="224"/>
        <end position="244"/>
    </location>
</feature>
<keyword evidence="3 6" id="KW-0812">Transmembrane</keyword>
<dbReference type="InterPro" id="IPR011701">
    <property type="entry name" value="MFS"/>
</dbReference>
<comment type="subcellular location">
    <subcellularLocation>
        <location evidence="1">Membrane</location>
        <topology evidence="1">Multi-pass membrane protein</topology>
    </subcellularLocation>
</comment>
<comment type="caution">
    <text evidence="7">The sequence shown here is derived from an EMBL/GenBank/DDBJ whole genome shotgun (WGS) entry which is preliminary data.</text>
</comment>
<evidence type="ECO:0000256" key="4">
    <source>
        <dbReference type="ARBA" id="ARBA00022989"/>
    </source>
</evidence>
<dbReference type="Proteomes" id="UP000736335">
    <property type="component" value="Unassembled WGS sequence"/>
</dbReference>
<keyword evidence="5 6" id="KW-0472">Membrane</keyword>
<accession>A0A9P6HQ90</accession>
<reference evidence="7" key="2">
    <citation type="submission" date="2020-11" db="EMBL/GenBank/DDBJ databases">
        <authorList>
            <consortium name="DOE Joint Genome Institute"/>
            <person name="Kuo A."/>
            <person name="Miyauchi S."/>
            <person name="Kiss E."/>
            <person name="Drula E."/>
            <person name="Kohler A."/>
            <person name="Sanchez-Garcia M."/>
            <person name="Andreopoulos B."/>
            <person name="Barry K.W."/>
            <person name="Bonito G."/>
            <person name="Buee M."/>
            <person name="Carver A."/>
            <person name="Chen C."/>
            <person name="Cichocki N."/>
            <person name="Clum A."/>
            <person name="Culley D."/>
            <person name="Crous P.W."/>
            <person name="Fauchery L."/>
            <person name="Girlanda M."/>
            <person name="Hayes R."/>
            <person name="Keri Z."/>
            <person name="Labutti K."/>
            <person name="Lipzen A."/>
            <person name="Lombard V."/>
            <person name="Magnuson J."/>
            <person name="Maillard F."/>
            <person name="Morin E."/>
            <person name="Murat C."/>
            <person name="Nolan M."/>
            <person name="Ohm R."/>
            <person name="Pangilinan J."/>
            <person name="Pereira M."/>
            <person name="Perotto S."/>
            <person name="Peter M."/>
            <person name="Riley R."/>
            <person name="Sitrit Y."/>
            <person name="Stielow B."/>
            <person name="Szollosi G."/>
            <person name="Zifcakova L."/>
            <person name="Stursova M."/>
            <person name="Spatafora J.W."/>
            <person name="Tedersoo L."/>
            <person name="Vaario L.-M."/>
            <person name="Yamada A."/>
            <person name="Yan M."/>
            <person name="Wang P."/>
            <person name="Xu J."/>
            <person name="Bruns T."/>
            <person name="Baldrian P."/>
            <person name="Vilgalys R."/>
            <person name="Henrissat B."/>
            <person name="Grigoriev I.V."/>
            <person name="Hibbett D."/>
            <person name="Nagy L.G."/>
            <person name="Martin F.M."/>
        </authorList>
    </citation>
    <scope>NUCLEOTIDE SEQUENCE</scope>
    <source>
        <strain evidence="7">UH-Tt-Lm1</strain>
    </source>
</reference>
<dbReference type="Pfam" id="PF07690">
    <property type="entry name" value="MFS_1"/>
    <property type="match status" value="1"/>
</dbReference>
<evidence type="ECO:0000256" key="2">
    <source>
        <dbReference type="ARBA" id="ARBA00022448"/>
    </source>
</evidence>
<dbReference type="GO" id="GO:0022857">
    <property type="term" value="F:transmembrane transporter activity"/>
    <property type="evidence" value="ECO:0007669"/>
    <property type="project" value="InterPro"/>
</dbReference>
<feature type="transmembrane region" description="Helical" evidence="6">
    <location>
        <begin position="101"/>
        <end position="119"/>
    </location>
</feature>
<sequence>MSDARSKSSATDEKARGALVASRDVDIGAELTAGKDVHLDPEEALRLRRKLDWHLLPLMCVMYFPDAFAAAQSITFADKIALGQSAVLGIIKSNHLSANQFNWLGTVFYLSYLLFEYPQSLALQRWPVGKWLSINIFIWAIALLCHAACKSFGGLFSVRFILGICEGAITPGFMIVTAMFYTRTEQVKRTGYWFLMNGFGVIFLGLVAFGCLHIQNTGFEPWQWLVTIIGILTLFTSVLFWFFFPDSPTNAWFLTPEERVKVVVRVRDNQAGVENKTFKMEQVIEALTDPKTWLFALFAACSNIWNSITNQRQIILSLFGFSLNQTTLLGCVDGVVEIVVIYFGVTVAARWRNGKAWTAILSYVPTIIGAVLVATLPGTNKVGLLFCYWVSIWGIVPFVIFLSWAGMSTSGHTKRVTVNAIVLIAYSVGNAAGPFMWQAKYKPRNKVPFAIISACSVASALTLLVTRQYLAHQNKKRDEEAAAGVDKGDKYDEAFQDLTDLQNREFRYVL</sequence>
<dbReference type="GO" id="GO:0016020">
    <property type="term" value="C:membrane"/>
    <property type="evidence" value="ECO:0007669"/>
    <property type="project" value="UniProtKB-SubCell"/>
</dbReference>
<evidence type="ECO:0000313" key="8">
    <source>
        <dbReference type="Proteomes" id="UP000736335"/>
    </source>
</evidence>
<feature type="transmembrane region" description="Helical" evidence="6">
    <location>
        <begin position="449"/>
        <end position="470"/>
    </location>
</feature>
<evidence type="ECO:0000256" key="5">
    <source>
        <dbReference type="ARBA" id="ARBA00023136"/>
    </source>
</evidence>
<dbReference type="OrthoDB" id="6730379at2759"/>
<dbReference type="PANTHER" id="PTHR43791">
    <property type="entry name" value="PERMEASE-RELATED"/>
    <property type="match status" value="1"/>
</dbReference>
<dbReference type="EMBL" id="WIUZ02000001">
    <property type="protein sequence ID" value="KAF9792774.1"/>
    <property type="molecule type" value="Genomic_DNA"/>
</dbReference>
<dbReference type="AlphaFoldDB" id="A0A9P6HQ90"/>
<evidence type="ECO:0000256" key="1">
    <source>
        <dbReference type="ARBA" id="ARBA00004141"/>
    </source>
</evidence>
<evidence type="ECO:0000256" key="3">
    <source>
        <dbReference type="ARBA" id="ARBA00022692"/>
    </source>
</evidence>
<evidence type="ECO:0000256" key="6">
    <source>
        <dbReference type="SAM" id="Phobius"/>
    </source>
</evidence>
<proteinExistence type="predicted"/>
<evidence type="ECO:0000313" key="7">
    <source>
        <dbReference type="EMBL" id="KAF9792774.1"/>
    </source>
</evidence>
<dbReference type="SUPFAM" id="SSF103473">
    <property type="entry name" value="MFS general substrate transporter"/>
    <property type="match status" value="1"/>
</dbReference>
<protein>
    <submittedName>
        <fullName evidence="7">MFS general substrate transporter</fullName>
    </submittedName>
</protein>
<feature type="transmembrane region" description="Helical" evidence="6">
    <location>
        <begin position="416"/>
        <end position="437"/>
    </location>
</feature>
<feature type="transmembrane region" description="Helical" evidence="6">
    <location>
        <begin position="356"/>
        <end position="376"/>
    </location>
</feature>
<dbReference type="Gene3D" id="1.20.1250.20">
    <property type="entry name" value="MFS general substrate transporter like domains"/>
    <property type="match status" value="2"/>
</dbReference>
<keyword evidence="8" id="KW-1185">Reference proteome</keyword>
<dbReference type="InterPro" id="IPR036259">
    <property type="entry name" value="MFS_trans_sf"/>
</dbReference>
<name>A0A9P6HQ90_9AGAM</name>
<feature type="transmembrane region" description="Helical" evidence="6">
    <location>
        <begin position="131"/>
        <end position="149"/>
    </location>
</feature>
<feature type="transmembrane region" description="Helical" evidence="6">
    <location>
        <begin position="327"/>
        <end position="349"/>
    </location>
</feature>